<comment type="subcellular location">
    <subcellularLocation>
        <location evidence="1 7">Membrane</location>
        <topology evidence="1 7">Multi-pass membrane protein</topology>
    </subcellularLocation>
</comment>
<dbReference type="PIRSF" id="PIRSF002419">
    <property type="entry name" value="Tetraspanin"/>
    <property type="match status" value="1"/>
</dbReference>
<dbReference type="Gene3D" id="1.10.1450.10">
    <property type="entry name" value="Tetraspanin"/>
    <property type="match status" value="1"/>
</dbReference>
<evidence type="ECO:0000256" key="5">
    <source>
        <dbReference type="ARBA" id="ARBA00023136"/>
    </source>
</evidence>
<dbReference type="PANTHER" id="PTHR19282:SF456">
    <property type="entry name" value="CD63 MOLECULE"/>
    <property type="match status" value="1"/>
</dbReference>
<dbReference type="AlphaFoldDB" id="A0A8S1DLN0"/>
<dbReference type="CDD" id="cd03127">
    <property type="entry name" value="tetraspanin_LEL"/>
    <property type="match status" value="1"/>
</dbReference>
<protein>
    <recommendedName>
        <fullName evidence="7">Tetraspanin</fullName>
    </recommendedName>
</protein>
<organism evidence="8 9">
    <name type="scientific">Cloeon dipterum</name>
    <dbReference type="NCBI Taxonomy" id="197152"/>
    <lineage>
        <taxon>Eukaryota</taxon>
        <taxon>Metazoa</taxon>
        <taxon>Ecdysozoa</taxon>
        <taxon>Arthropoda</taxon>
        <taxon>Hexapoda</taxon>
        <taxon>Insecta</taxon>
        <taxon>Pterygota</taxon>
        <taxon>Palaeoptera</taxon>
        <taxon>Ephemeroptera</taxon>
        <taxon>Pisciforma</taxon>
        <taxon>Baetidae</taxon>
        <taxon>Cloeon</taxon>
    </lineage>
</organism>
<proteinExistence type="inferred from homology"/>
<dbReference type="InterPro" id="IPR000301">
    <property type="entry name" value="Tetraspanin_animals"/>
</dbReference>
<dbReference type="Pfam" id="PF00335">
    <property type="entry name" value="Tetraspanin"/>
    <property type="match status" value="1"/>
</dbReference>
<feature type="disulfide bond" evidence="6">
    <location>
        <begin position="133"/>
        <end position="148"/>
    </location>
</feature>
<keyword evidence="4 7" id="KW-1133">Transmembrane helix</keyword>
<keyword evidence="6" id="KW-1015">Disulfide bond</keyword>
<dbReference type="InterPro" id="IPR008952">
    <property type="entry name" value="Tetraspanin_EC2_sf"/>
</dbReference>
<feature type="transmembrane region" description="Helical" evidence="7">
    <location>
        <begin position="73"/>
        <end position="95"/>
    </location>
</feature>
<evidence type="ECO:0000256" key="2">
    <source>
        <dbReference type="ARBA" id="ARBA00006840"/>
    </source>
</evidence>
<evidence type="ECO:0000256" key="7">
    <source>
        <dbReference type="RuleBase" id="RU361218"/>
    </source>
</evidence>
<reference evidence="8 9" key="1">
    <citation type="submission" date="2020-04" db="EMBL/GenBank/DDBJ databases">
        <authorList>
            <person name="Alioto T."/>
            <person name="Alioto T."/>
            <person name="Gomez Garrido J."/>
        </authorList>
    </citation>
    <scope>NUCLEOTIDE SEQUENCE [LARGE SCALE GENOMIC DNA]</scope>
</reference>
<evidence type="ECO:0000256" key="4">
    <source>
        <dbReference type="ARBA" id="ARBA00022989"/>
    </source>
</evidence>
<feature type="transmembrane region" description="Helical" evidence="7">
    <location>
        <begin position="184"/>
        <end position="206"/>
    </location>
</feature>
<dbReference type="GO" id="GO:0005886">
    <property type="term" value="C:plasma membrane"/>
    <property type="evidence" value="ECO:0007669"/>
    <property type="project" value="TreeGrafter"/>
</dbReference>
<evidence type="ECO:0000313" key="8">
    <source>
        <dbReference type="EMBL" id="CAB3378954.1"/>
    </source>
</evidence>
<dbReference type="SUPFAM" id="SSF48652">
    <property type="entry name" value="Tetraspanin"/>
    <property type="match status" value="1"/>
</dbReference>
<comment type="caution">
    <text evidence="8">The sequence shown here is derived from an EMBL/GenBank/DDBJ whole genome shotgun (WGS) entry which is preliminary data.</text>
</comment>
<evidence type="ECO:0000256" key="3">
    <source>
        <dbReference type="ARBA" id="ARBA00022692"/>
    </source>
</evidence>
<comment type="similarity">
    <text evidence="2 7">Belongs to the tetraspanin (TM4SF) family.</text>
</comment>
<name>A0A8S1DLN0_9INSE</name>
<dbReference type="PANTHER" id="PTHR19282">
    <property type="entry name" value="TETRASPANIN"/>
    <property type="match status" value="1"/>
</dbReference>
<accession>A0A8S1DLN0</accession>
<keyword evidence="9" id="KW-1185">Reference proteome</keyword>
<feature type="transmembrane region" description="Helical" evidence="7">
    <location>
        <begin position="7"/>
        <end position="29"/>
    </location>
</feature>
<keyword evidence="5 7" id="KW-0472">Membrane</keyword>
<dbReference type="PRINTS" id="PR00259">
    <property type="entry name" value="TMFOUR"/>
</dbReference>
<sequence>MGCAKGLLIFFNLLISINGLIILGVGVFLKVQKDVDTDDWNAQAIAFMIIGGTVFAISFLGCCGAIKKSKCMLYTFGSILIVIFILQTIIAIVLLRSKDKIIKHLNEEVFGQAIAENKESEVVKKIQTTLKCCGIDGPEDWVVVTDSCKYSEEEEEDDKHVEHTYKEGCGKIMEDLVTKYSNNAGAGVMVTAFMEVIGALLAFYVARKLAKANRNGHP</sequence>
<dbReference type="InterPro" id="IPR018499">
    <property type="entry name" value="Tetraspanin/Peripherin"/>
</dbReference>
<evidence type="ECO:0000256" key="1">
    <source>
        <dbReference type="ARBA" id="ARBA00004141"/>
    </source>
</evidence>
<dbReference type="Proteomes" id="UP000494165">
    <property type="component" value="Unassembled WGS sequence"/>
</dbReference>
<evidence type="ECO:0000313" key="9">
    <source>
        <dbReference type="Proteomes" id="UP000494165"/>
    </source>
</evidence>
<dbReference type="OrthoDB" id="71600at2759"/>
<dbReference type="EMBL" id="CADEPI010000175">
    <property type="protein sequence ID" value="CAB3378954.1"/>
    <property type="molecule type" value="Genomic_DNA"/>
</dbReference>
<gene>
    <name evidence="8" type="ORF">CLODIP_2_CD07763</name>
</gene>
<evidence type="ECO:0000256" key="6">
    <source>
        <dbReference type="PIRSR" id="PIRSR002419-1"/>
    </source>
</evidence>
<keyword evidence="3 7" id="KW-0812">Transmembrane</keyword>
<feature type="transmembrane region" description="Helical" evidence="7">
    <location>
        <begin position="44"/>
        <end position="66"/>
    </location>
</feature>